<dbReference type="EMBL" id="LXQA010280531">
    <property type="protein sequence ID" value="MCI40504.1"/>
    <property type="molecule type" value="Genomic_DNA"/>
</dbReference>
<feature type="non-terminal residue" evidence="1">
    <location>
        <position position="1"/>
    </location>
</feature>
<comment type="caution">
    <text evidence="1">The sequence shown here is derived from an EMBL/GenBank/DDBJ whole genome shotgun (WGS) entry which is preliminary data.</text>
</comment>
<keyword evidence="2" id="KW-1185">Reference proteome</keyword>
<sequence length="55" mass="6407">TPVVKDIFDVFNVIVGISGPIIGVHQERFLQPDGQWDPYYPTRQRSYVPFFITPR</sequence>
<proteinExistence type="predicted"/>
<accession>A0A392RWR4</accession>
<name>A0A392RWR4_9FABA</name>
<reference evidence="1 2" key="1">
    <citation type="journal article" date="2018" name="Front. Plant Sci.">
        <title>Red Clover (Trifolium pratense) and Zigzag Clover (T. medium) - A Picture of Genomic Similarities and Differences.</title>
        <authorList>
            <person name="Dluhosova J."/>
            <person name="Istvanek J."/>
            <person name="Nedelnik J."/>
            <person name="Repkova J."/>
        </authorList>
    </citation>
    <scope>NUCLEOTIDE SEQUENCE [LARGE SCALE GENOMIC DNA]</scope>
    <source>
        <strain evidence="2">cv. 10/8</strain>
        <tissue evidence="1">Leaf</tissue>
    </source>
</reference>
<dbReference type="Proteomes" id="UP000265520">
    <property type="component" value="Unassembled WGS sequence"/>
</dbReference>
<dbReference type="AlphaFoldDB" id="A0A392RWR4"/>
<protein>
    <submittedName>
        <fullName evidence="1">Uncharacterized protein</fullName>
    </submittedName>
</protein>
<evidence type="ECO:0000313" key="2">
    <source>
        <dbReference type="Proteomes" id="UP000265520"/>
    </source>
</evidence>
<organism evidence="1 2">
    <name type="scientific">Trifolium medium</name>
    <dbReference type="NCBI Taxonomy" id="97028"/>
    <lineage>
        <taxon>Eukaryota</taxon>
        <taxon>Viridiplantae</taxon>
        <taxon>Streptophyta</taxon>
        <taxon>Embryophyta</taxon>
        <taxon>Tracheophyta</taxon>
        <taxon>Spermatophyta</taxon>
        <taxon>Magnoliopsida</taxon>
        <taxon>eudicotyledons</taxon>
        <taxon>Gunneridae</taxon>
        <taxon>Pentapetalae</taxon>
        <taxon>rosids</taxon>
        <taxon>fabids</taxon>
        <taxon>Fabales</taxon>
        <taxon>Fabaceae</taxon>
        <taxon>Papilionoideae</taxon>
        <taxon>50 kb inversion clade</taxon>
        <taxon>NPAAA clade</taxon>
        <taxon>Hologalegina</taxon>
        <taxon>IRL clade</taxon>
        <taxon>Trifolieae</taxon>
        <taxon>Trifolium</taxon>
    </lineage>
</organism>
<evidence type="ECO:0000313" key="1">
    <source>
        <dbReference type="EMBL" id="MCI40504.1"/>
    </source>
</evidence>